<dbReference type="CDD" id="cd00082">
    <property type="entry name" value="HisKA"/>
    <property type="match status" value="1"/>
</dbReference>
<dbReference type="Gene3D" id="3.30.565.10">
    <property type="entry name" value="Histidine kinase-like ATPase, C-terminal domain"/>
    <property type="match status" value="1"/>
</dbReference>
<evidence type="ECO:0000256" key="2">
    <source>
        <dbReference type="ARBA" id="ARBA00012438"/>
    </source>
</evidence>
<dbReference type="KEGG" id="nli:G3M70_02795"/>
<feature type="transmembrane region" description="Helical" evidence="9">
    <location>
        <begin position="128"/>
        <end position="145"/>
    </location>
</feature>
<evidence type="ECO:0000256" key="9">
    <source>
        <dbReference type="SAM" id="Phobius"/>
    </source>
</evidence>
<evidence type="ECO:0000256" key="8">
    <source>
        <dbReference type="ARBA" id="ARBA00023012"/>
    </source>
</evidence>
<sequence>MITPPEKKRQDSELFLRIKTLMVLRMIFLTGFVILLITFEQNAVRPTPVVPVSIVLCTAYFFALSYALLFRIGMSLGDLAWIQVVGDLLVVGGLIFTTGGIDSPLSFLFIFVVIETSVILPRSACYKAAAGASIIYGLLVDLEYFNLIQPVYFFPKTEVSYQGAYLFYTVVMNLASYFGVAFLSSILTHRLRLIKEELEAKNIQMEILEAFHHRVIQQMGNGLMTTDSQGRITSANTAFEKICGNSEEELQNRFCYDVLNIDMLREFFRTAKEQTLPYHIEGECRDRNGEPLRLSVKISGLSRSDSGYQGYICVFEDLTEMRKMEEKVMQSEQLAAVGRFSAGLAHEIRNPLASLSGSIQFLKEGLELDGTHQRLMDIVLNETERLNEIVSGFLNFSLPKKKNLVVVDLTKLLEDCVILMKNSNEYHSSIQIKLKLPQDRVLIESDEEQLKQMIWNLCINGIQAMDEEGTLTISLKEVKGFQHPMFNTVRKGLVLRVQDEGRGIDEEEINLIFDPFFTTREEGVGLGLATVKKIVEQLGGKIGLTSRKGQGTVFEVFLPQERSLINTTKPDKEMRQTAAS</sequence>
<dbReference type="PROSITE" id="PS50113">
    <property type="entry name" value="PAC"/>
    <property type="match status" value="1"/>
</dbReference>
<dbReference type="SMART" id="SM00388">
    <property type="entry name" value="HisKA"/>
    <property type="match status" value="1"/>
</dbReference>
<dbReference type="Pfam" id="PF02518">
    <property type="entry name" value="HATPase_c"/>
    <property type="match status" value="1"/>
</dbReference>
<feature type="transmembrane region" description="Helical" evidence="9">
    <location>
        <begin position="165"/>
        <end position="187"/>
    </location>
</feature>
<dbReference type="InterPro" id="IPR036890">
    <property type="entry name" value="HATPase_C_sf"/>
</dbReference>
<dbReference type="SMART" id="SM00091">
    <property type="entry name" value="PAS"/>
    <property type="match status" value="1"/>
</dbReference>
<dbReference type="InterPro" id="IPR000014">
    <property type="entry name" value="PAS"/>
</dbReference>
<dbReference type="Gene3D" id="3.30.450.20">
    <property type="entry name" value="PAS domain"/>
    <property type="match status" value="1"/>
</dbReference>
<dbReference type="Pfam" id="PF25323">
    <property type="entry name" value="6TM_PilS"/>
    <property type="match status" value="1"/>
</dbReference>
<dbReference type="NCBIfam" id="TIGR00229">
    <property type="entry name" value="sensory_box"/>
    <property type="match status" value="1"/>
</dbReference>
<dbReference type="InterPro" id="IPR035965">
    <property type="entry name" value="PAS-like_dom_sf"/>
</dbReference>
<evidence type="ECO:0000313" key="14">
    <source>
        <dbReference type="Proteomes" id="UP000594688"/>
    </source>
</evidence>
<evidence type="ECO:0000256" key="5">
    <source>
        <dbReference type="ARBA" id="ARBA00022741"/>
    </source>
</evidence>
<feature type="transmembrane region" description="Helical" evidence="9">
    <location>
        <begin position="51"/>
        <end position="72"/>
    </location>
</feature>
<reference evidence="13 14" key="1">
    <citation type="submission" date="2020-02" db="EMBL/GenBank/DDBJ databases">
        <title>Genomic and physiological characterization of two novel Nitrospinaceae genera.</title>
        <authorList>
            <person name="Mueller A.J."/>
            <person name="Jung M.-Y."/>
            <person name="Strachan C.R."/>
            <person name="Herbold C.W."/>
            <person name="Kirkegaard R.H."/>
            <person name="Daims H."/>
        </authorList>
    </citation>
    <scope>NUCLEOTIDE SEQUENCE [LARGE SCALE GENOMIC DNA]</scope>
    <source>
        <strain evidence="13">EB</strain>
    </source>
</reference>
<protein>
    <recommendedName>
        <fullName evidence="2">histidine kinase</fullName>
        <ecNumber evidence="2">2.7.13.3</ecNumber>
    </recommendedName>
</protein>
<dbReference type="SUPFAM" id="SSF47384">
    <property type="entry name" value="Homodimeric domain of signal transducing histidine kinase"/>
    <property type="match status" value="1"/>
</dbReference>
<feature type="transmembrane region" description="Helical" evidence="9">
    <location>
        <begin position="21"/>
        <end position="39"/>
    </location>
</feature>
<dbReference type="EC" id="2.7.13.3" evidence="2"/>
<dbReference type="InterPro" id="IPR000700">
    <property type="entry name" value="PAS-assoc_C"/>
</dbReference>
<dbReference type="SMART" id="SM00387">
    <property type="entry name" value="HATPase_c"/>
    <property type="match status" value="1"/>
</dbReference>
<keyword evidence="6" id="KW-0418">Kinase</keyword>
<dbReference type="GO" id="GO:0000155">
    <property type="term" value="F:phosphorelay sensor kinase activity"/>
    <property type="evidence" value="ECO:0007669"/>
    <property type="project" value="InterPro"/>
</dbReference>
<keyword evidence="8" id="KW-0902">Two-component regulatory system</keyword>
<evidence type="ECO:0000256" key="3">
    <source>
        <dbReference type="ARBA" id="ARBA00022553"/>
    </source>
</evidence>
<dbReference type="InterPro" id="IPR036097">
    <property type="entry name" value="HisK_dim/P_sf"/>
</dbReference>
<dbReference type="PROSITE" id="PS50109">
    <property type="entry name" value="HIS_KIN"/>
    <property type="match status" value="1"/>
</dbReference>
<dbReference type="SUPFAM" id="SSF55874">
    <property type="entry name" value="ATPase domain of HSP90 chaperone/DNA topoisomerase II/histidine kinase"/>
    <property type="match status" value="1"/>
</dbReference>
<accession>A0A7T0FZ81</accession>
<dbReference type="InterPro" id="IPR003594">
    <property type="entry name" value="HATPase_dom"/>
</dbReference>
<comment type="catalytic activity">
    <reaction evidence="1">
        <text>ATP + protein L-histidine = ADP + protein N-phospho-L-histidine.</text>
        <dbReference type="EC" id="2.7.13.3"/>
    </reaction>
</comment>
<feature type="domain" description="PAS" evidence="11">
    <location>
        <begin position="208"/>
        <end position="253"/>
    </location>
</feature>
<evidence type="ECO:0000256" key="1">
    <source>
        <dbReference type="ARBA" id="ARBA00000085"/>
    </source>
</evidence>
<evidence type="ECO:0000256" key="4">
    <source>
        <dbReference type="ARBA" id="ARBA00022679"/>
    </source>
</evidence>
<dbReference type="PANTHER" id="PTHR43065">
    <property type="entry name" value="SENSOR HISTIDINE KINASE"/>
    <property type="match status" value="1"/>
</dbReference>
<evidence type="ECO:0000256" key="6">
    <source>
        <dbReference type="ARBA" id="ARBA00022777"/>
    </source>
</evidence>
<keyword evidence="9" id="KW-1133">Transmembrane helix</keyword>
<evidence type="ECO:0000259" key="11">
    <source>
        <dbReference type="PROSITE" id="PS50112"/>
    </source>
</evidence>
<name>A0A7T0FZ81_9BACT</name>
<organism evidence="13 14">
    <name type="scientific">Candidatus Nitronauta litoralis</name>
    <dbReference type="NCBI Taxonomy" id="2705533"/>
    <lineage>
        <taxon>Bacteria</taxon>
        <taxon>Pseudomonadati</taxon>
        <taxon>Nitrospinota/Tectimicrobiota group</taxon>
        <taxon>Nitrospinota</taxon>
        <taxon>Nitrospinia</taxon>
        <taxon>Nitrospinales</taxon>
        <taxon>Nitrospinaceae</taxon>
        <taxon>Candidatus Nitronauta</taxon>
    </lineage>
</organism>
<dbReference type="InterPro" id="IPR004358">
    <property type="entry name" value="Sig_transdc_His_kin-like_C"/>
</dbReference>
<dbReference type="PANTHER" id="PTHR43065:SF10">
    <property type="entry name" value="PEROXIDE STRESS-ACTIVATED HISTIDINE KINASE MAK3"/>
    <property type="match status" value="1"/>
</dbReference>
<dbReference type="EMBL" id="CP048685">
    <property type="protein sequence ID" value="QPJ60870.1"/>
    <property type="molecule type" value="Genomic_DNA"/>
</dbReference>
<dbReference type="GO" id="GO:0005524">
    <property type="term" value="F:ATP binding"/>
    <property type="evidence" value="ECO:0007669"/>
    <property type="project" value="UniProtKB-KW"/>
</dbReference>
<dbReference type="PRINTS" id="PR00344">
    <property type="entry name" value="BCTRLSENSOR"/>
</dbReference>
<gene>
    <name evidence="13" type="ORF">G3M70_02795</name>
</gene>
<keyword evidence="9" id="KW-0812">Transmembrane</keyword>
<keyword evidence="4" id="KW-0808">Transferase</keyword>
<dbReference type="PROSITE" id="PS50112">
    <property type="entry name" value="PAS"/>
    <property type="match status" value="1"/>
</dbReference>
<proteinExistence type="predicted"/>
<feature type="transmembrane region" description="Helical" evidence="9">
    <location>
        <begin position="79"/>
        <end position="97"/>
    </location>
</feature>
<feature type="domain" description="PAC" evidence="12">
    <location>
        <begin position="278"/>
        <end position="330"/>
    </location>
</feature>
<keyword evidence="3" id="KW-0597">Phosphoprotein</keyword>
<dbReference type="InterPro" id="IPR003661">
    <property type="entry name" value="HisK_dim/P_dom"/>
</dbReference>
<keyword evidence="5" id="KW-0547">Nucleotide-binding</keyword>
<dbReference type="CDD" id="cd00130">
    <property type="entry name" value="PAS"/>
    <property type="match status" value="1"/>
</dbReference>
<evidence type="ECO:0000313" key="13">
    <source>
        <dbReference type="EMBL" id="QPJ60870.1"/>
    </source>
</evidence>
<dbReference type="Gene3D" id="1.10.287.130">
    <property type="match status" value="1"/>
</dbReference>
<dbReference type="AlphaFoldDB" id="A0A7T0FZ81"/>
<dbReference type="Pfam" id="PF13426">
    <property type="entry name" value="PAS_9"/>
    <property type="match status" value="1"/>
</dbReference>
<evidence type="ECO:0000259" key="12">
    <source>
        <dbReference type="PROSITE" id="PS50113"/>
    </source>
</evidence>
<feature type="domain" description="Histidine kinase" evidence="10">
    <location>
        <begin position="343"/>
        <end position="562"/>
    </location>
</feature>
<dbReference type="Proteomes" id="UP000594688">
    <property type="component" value="Chromosome"/>
</dbReference>
<dbReference type="Pfam" id="PF00512">
    <property type="entry name" value="HisKA"/>
    <property type="match status" value="1"/>
</dbReference>
<dbReference type="InterPro" id="IPR005467">
    <property type="entry name" value="His_kinase_dom"/>
</dbReference>
<keyword evidence="9" id="KW-0472">Membrane</keyword>
<evidence type="ECO:0000256" key="7">
    <source>
        <dbReference type="ARBA" id="ARBA00022840"/>
    </source>
</evidence>
<dbReference type="SUPFAM" id="SSF55785">
    <property type="entry name" value="PYP-like sensor domain (PAS domain)"/>
    <property type="match status" value="1"/>
</dbReference>
<evidence type="ECO:0000259" key="10">
    <source>
        <dbReference type="PROSITE" id="PS50109"/>
    </source>
</evidence>
<keyword evidence="7" id="KW-0067">ATP-binding</keyword>